<feature type="coiled-coil region" evidence="1">
    <location>
        <begin position="40"/>
        <end position="102"/>
    </location>
</feature>
<evidence type="ECO:0000256" key="2">
    <source>
        <dbReference type="SAM" id="Phobius"/>
    </source>
</evidence>
<feature type="transmembrane region" description="Helical" evidence="2">
    <location>
        <begin position="119"/>
        <end position="139"/>
    </location>
</feature>
<keyword evidence="1" id="KW-0175">Coiled coil</keyword>
<gene>
    <name evidence="3" type="ORF">SVUK_LOCUS1564</name>
</gene>
<evidence type="ECO:0000313" key="4">
    <source>
        <dbReference type="Proteomes" id="UP000270094"/>
    </source>
</evidence>
<sequence>MIPGKKVGKTALKIILAKRYVESFITKWNDIVFIIIKAPLAKMQAEIDNYRSALSCLAELLKEIEMGVEERESFYKDKVASLENALEKASAVAASSDRLKRELRECELLKKVCMFCRRFRVDACLIAAILIACSIYFTLLHCLEICLADRCVDPKTIVCGVFGKFRGKDVG</sequence>
<reference evidence="3 4" key="1">
    <citation type="submission" date="2018-11" db="EMBL/GenBank/DDBJ databases">
        <authorList>
            <consortium name="Pathogen Informatics"/>
        </authorList>
    </citation>
    <scope>NUCLEOTIDE SEQUENCE [LARGE SCALE GENOMIC DNA]</scope>
</reference>
<name>A0A3P7IAM1_STRVU</name>
<dbReference type="EMBL" id="UYYB01003173">
    <property type="protein sequence ID" value="VDM66566.1"/>
    <property type="molecule type" value="Genomic_DNA"/>
</dbReference>
<dbReference type="OrthoDB" id="5875463at2759"/>
<protein>
    <submittedName>
        <fullName evidence="3">Uncharacterized protein</fullName>
    </submittedName>
</protein>
<organism evidence="3 4">
    <name type="scientific">Strongylus vulgaris</name>
    <name type="common">Blood worm</name>
    <dbReference type="NCBI Taxonomy" id="40348"/>
    <lineage>
        <taxon>Eukaryota</taxon>
        <taxon>Metazoa</taxon>
        <taxon>Ecdysozoa</taxon>
        <taxon>Nematoda</taxon>
        <taxon>Chromadorea</taxon>
        <taxon>Rhabditida</taxon>
        <taxon>Rhabditina</taxon>
        <taxon>Rhabditomorpha</taxon>
        <taxon>Strongyloidea</taxon>
        <taxon>Strongylidae</taxon>
        <taxon>Strongylus</taxon>
    </lineage>
</organism>
<dbReference type="AlphaFoldDB" id="A0A3P7IAM1"/>
<keyword evidence="2" id="KW-0812">Transmembrane</keyword>
<keyword evidence="4" id="KW-1185">Reference proteome</keyword>
<proteinExistence type="predicted"/>
<dbReference type="Proteomes" id="UP000270094">
    <property type="component" value="Unassembled WGS sequence"/>
</dbReference>
<keyword evidence="2" id="KW-1133">Transmembrane helix</keyword>
<evidence type="ECO:0000313" key="3">
    <source>
        <dbReference type="EMBL" id="VDM66566.1"/>
    </source>
</evidence>
<accession>A0A3P7IAM1</accession>
<keyword evidence="2" id="KW-0472">Membrane</keyword>
<evidence type="ECO:0000256" key="1">
    <source>
        <dbReference type="SAM" id="Coils"/>
    </source>
</evidence>